<dbReference type="GO" id="GO:0019346">
    <property type="term" value="P:transsulfuration"/>
    <property type="evidence" value="ECO:0007669"/>
    <property type="project" value="InterPro"/>
</dbReference>
<dbReference type="InterPro" id="IPR051750">
    <property type="entry name" value="Trans-sulfuration_enzymes"/>
</dbReference>
<dbReference type="InterPro" id="IPR015421">
    <property type="entry name" value="PyrdxlP-dep_Trfase_major"/>
</dbReference>
<dbReference type="PANTHER" id="PTHR42699:SF1">
    <property type="entry name" value="CYSTATHIONINE GAMMA-SYNTHASE-RELATED"/>
    <property type="match status" value="1"/>
</dbReference>
<evidence type="ECO:0000256" key="2">
    <source>
        <dbReference type="ARBA" id="ARBA00022898"/>
    </source>
</evidence>
<dbReference type="InterPro" id="IPR015424">
    <property type="entry name" value="PyrdxlP-dep_Trfase"/>
</dbReference>
<dbReference type="EMBL" id="ML014271">
    <property type="protein sequence ID" value="RKO99610.1"/>
    <property type="molecule type" value="Genomic_DNA"/>
</dbReference>
<dbReference type="InterPro" id="IPR000277">
    <property type="entry name" value="Cys/Met-Metab_PyrdxlP-dep_enz"/>
</dbReference>
<dbReference type="Pfam" id="PF01053">
    <property type="entry name" value="Cys_Met_Meta_PP"/>
    <property type="match status" value="1"/>
</dbReference>
<organism evidence="4 5">
    <name type="scientific">Caulochytrium protostelioides</name>
    <dbReference type="NCBI Taxonomy" id="1555241"/>
    <lineage>
        <taxon>Eukaryota</taxon>
        <taxon>Fungi</taxon>
        <taxon>Fungi incertae sedis</taxon>
        <taxon>Chytridiomycota</taxon>
        <taxon>Chytridiomycota incertae sedis</taxon>
        <taxon>Chytridiomycetes</taxon>
        <taxon>Caulochytriales</taxon>
        <taxon>Caulochytriaceae</taxon>
        <taxon>Caulochytrium</taxon>
    </lineage>
</organism>
<dbReference type="InterPro" id="IPR015422">
    <property type="entry name" value="PyrdxlP-dep_Trfase_small"/>
</dbReference>
<comment type="cofactor">
    <cofactor evidence="1 3">
        <name>pyridoxal 5'-phosphate</name>
        <dbReference type="ChEBI" id="CHEBI:597326"/>
    </cofactor>
</comment>
<dbReference type="Proteomes" id="UP000274922">
    <property type="component" value="Unassembled WGS sequence"/>
</dbReference>
<accession>A0A4P9X3L3</accession>
<evidence type="ECO:0000313" key="5">
    <source>
        <dbReference type="Proteomes" id="UP000274922"/>
    </source>
</evidence>
<name>A0A4P9X3L3_9FUNG</name>
<dbReference type="GO" id="GO:0003962">
    <property type="term" value="F:cystathionine gamma-synthase activity"/>
    <property type="evidence" value="ECO:0007669"/>
    <property type="project" value="TreeGrafter"/>
</dbReference>
<dbReference type="STRING" id="1555241.A0A4P9X3L3"/>
<dbReference type="SUPFAM" id="SSF53383">
    <property type="entry name" value="PLP-dependent transferases"/>
    <property type="match status" value="1"/>
</dbReference>
<dbReference type="GO" id="GO:0030170">
    <property type="term" value="F:pyridoxal phosphate binding"/>
    <property type="evidence" value="ECO:0007669"/>
    <property type="project" value="InterPro"/>
</dbReference>
<evidence type="ECO:0000313" key="4">
    <source>
        <dbReference type="EMBL" id="RKO99610.1"/>
    </source>
</evidence>
<evidence type="ECO:0000256" key="3">
    <source>
        <dbReference type="RuleBase" id="RU362118"/>
    </source>
</evidence>
<gene>
    <name evidence="4" type="ORF">CXG81DRAFT_7624</name>
</gene>
<dbReference type="OrthoDB" id="10047078at2759"/>
<reference evidence="5" key="1">
    <citation type="journal article" date="2018" name="Nat. Microbiol.">
        <title>Leveraging single-cell genomics to expand the fungal tree of life.</title>
        <authorList>
            <person name="Ahrendt S.R."/>
            <person name="Quandt C.A."/>
            <person name="Ciobanu D."/>
            <person name="Clum A."/>
            <person name="Salamov A."/>
            <person name="Andreopoulos B."/>
            <person name="Cheng J.F."/>
            <person name="Woyke T."/>
            <person name="Pelin A."/>
            <person name="Henrissat B."/>
            <person name="Reynolds N.K."/>
            <person name="Benny G.L."/>
            <person name="Smith M.E."/>
            <person name="James T.Y."/>
            <person name="Grigoriev I.V."/>
        </authorList>
    </citation>
    <scope>NUCLEOTIDE SEQUENCE [LARGE SCALE GENOMIC DNA]</scope>
    <source>
        <strain evidence="5">ATCC 52028</strain>
    </source>
</reference>
<dbReference type="PANTHER" id="PTHR42699">
    <property type="match status" value="1"/>
</dbReference>
<keyword evidence="5" id="KW-1185">Reference proteome</keyword>
<sequence length="555" mass="61118">LGAPLPMHAEHAVSVSLPKWQDVVDYEEGRARVVDAMQCGYPRFFFHHAVRQLFQMCAAKFGTRNESCILVSSREAQHECRAFLNAQDPGKSAVRLAEVGLSSHVLNTDPELVRLQEDISLFIVLFDTSLLPHAKAFWQHTGEIISSRFAVQCLRILKENELAEETIFLEERFGRNLEISKGHEARDTLKARIAGLSSHPPTFLTSLAAGPQLPPVVSRPADAAGNGVATLTVASTDVFLYPSGMSAIYTAFKVAQALAPGCASAQFGFAYTDTIKIQQRMGVTNGSAACHLFARGDATEMEQLEVLLQRERIAAIFTEFPSNPLLGCADLHRLSALARRHHALLIIDDTVGNLGNVHVLPYADIVVTSLTKVFSGDSNVMGGSLVINPLSPAHASIHALCSTRAVNALWNEDAIFLERNSRTFLERNQVINRNAEALADWLHRQPSIQCVYYPKYTQPTVYQRYQGGHGLGYGGLMSIAFHDARSAHDFFDRLQIAKGPSLGTNFTLACPYTLLAHYHELEFVESVGVPRDLIRMSIGMEPIEDLIAIFEAALR</sequence>
<evidence type="ECO:0008006" key="6">
    <source>
        <dbReference type="Google" id="ProtNLM"/>
    </source>
</evidence>
<evidence type="ECO:0000256" key="1">
    <source>
        <dbReference type="ARBA" id="ARBA00001933"/>
    </source>
</evidence>
<keyword evidence="2 3" id="KW-0663">Pyridoxal phosphate</keyword>
<dbReference type="Gene3D" id="3.40.640.10">
    <property type="entry name" value="Type I PLP-dependent aspartate aminotransferase-like (Major domain)"/>
    <property type="match status" value="1"/>
</dbReference>
<dbReference type="AlphaFoldDB" id="A0A4P9X3L3"/>
<feature type="non-terminal residue" evidence="4">
    <location>
        <position position="1"/>
    </location>
</feature>
<feature type="non-terminal residue" evidence="4">
    <location>
        <position position="555"/>
    </location>
</feature>
<dbReference type="Gene3D" id="3.90.1150.10">
    <property type="entry name" value="Aspartate Aminotransferase, domain 1"/>
    <property type="match status" value="1"/>
</dbReference>
<protein>
    <recommendedName>
        <fullName evidence="6">PLP-dependent transferase</fullName>
    </recommendedName>
</protein>
<proteinExistence type="inferred from homology"/>
<comment type="similarity">
    <text evidence="3">Belongs to the trans-sulfuration enzymes family.</text>
</comment>
<dbReference type="FunFam" id="3.90.1150.10:FF:000063">
    <property type="entry name" value="Probable cystathionine gamma-synthase"/>
    <property type="match status" value="1"/>
</dbReference>